<sequence>MQTTVICSLFLHFRFSDSQQQFYSIKKVSRRFYGIITTLDIIIKFNVKRFEKKPTGGKLERALNKSKNNKKFKNECSKLSVVKDSLLKECNSLRASVEKLKSLKTQSVEMCNEMKTDLKNKELECLELQNENSDMLVVLNNSKETMGEAKNTLDDNVSENNDLKEDNDYLTALLHDDDQMVIETWDEEKQTFKPELTKCIMKLLDLSISARHVSDVVKEVCKMCGKVPKRLPSRQTVDRMNDQRLSLALKQTESL</sequence>
<dbReference type="Proteomes" id="UP000507470">
    <property type="component" value="Unassembled WGS sequence"/>
</dbReference>
<keyword evidence="1" id="KW-0175">Coiled coil</keyword>
<name>A0A6J8AQ82_MYTCO</name>
<dbReference type="EMBL" id="CACVKT020001814">
    <property type="protein sequence ID" value="CAC5371848.1"/>
    <property type="molecule type" value="Genomic_DNA"/>
</dbReference>
<keyword evidence="3" id="KW-1185">Reference proteome</keyword>
<evidence type="ECO:0000313" key="2">
    <source>
        <dbReference type="EMBL" id="CAC5371848.1"/>
    </source>
</evidence>
<dbReference type="AlphaFoldDB" id="A0A6J8AQ82"/>
<evidence type="ECO:0000313" key="3">
    <source>
        <dbReference type="Proteomes" id="UP000507470"/>
    </source>
</evidence>
<evidence type="ECO:0000256" key="1">
    <source>
        <dbReference type="SAM" id="Coils"/>
    </source>
</evidence>
<proteinExistence type="predicted"/>
<gene>
    <name evidence="2" type="ORF">MCOR_10165</name>
</gene>
<feature type="coiled-coil region" evidence="1">
    <location>
        <begin position="83"/>
        <end position="131"/>
    </location>
</feature>
<organism evidence="2 3">
    <name type="scientific">Mytilus coruscus</name>
    <name type="common">Sea mussel</name>
    <dbReference type="NCBI Taxonomy" id="42192"/>
    <lineage>
        <taxon>Eukaryota</taxon>
        <taxon>Metazoa</taxon>
        <taxon>Spiralia</taxon>
        <taxon>Lophotrochozoa</taxon>
        <taxon>Mollusca</taxon>
        <taxon>Bivalvia</taxon>
        <taxon>Autobranchia</taxon>
        <taxon>Pteriomorphia</taxon>
        <taxon>Mytilida</taxon>
        <taxon>Mytiloidea</taxon>
        <taxon>Mytilidae</taxon>
        <taxon>Mytilinae</taxon>
        <taxon>Mytilus</taxon>
    </lineage>
</organism>
<protein>
    <submittedName>
        <fullName evidence="2">Uncharacterized protein</fullName>
    </submittedName>
</protein>
<reference evidence="2 3" key="1">
    <citation type="submission" date="2020-06" db="EMBL/GenBank/DDBJ databases">
        <authorList>
            <person name="Li R."/>
            <person name="Bekaert M."/>
        </authorList>
    </citation>
    <scope>NUCLEOTIDE SEQUENCE [LARGE SCALE GENOMIC DNA]</scope>
    <source>
        <strain evidence="3">wild</strain>
    </source>
</reference>
<accession>A0A6J8AQ82</accession>